<evidence type="ECO:0000259" key="4">
    <source>
        <dbReference type="PROSITE" id="PS50043"/>
    </source>
</evidence>
<dbReference type="CDD" id="cd06170">
    <property type="entry name" value="LuxR_C_like"/>
    <property type="match status" value="1"/>
</dbReference>
<dbReference type="InterPro" id="IPR000792">
    <property type="entry name" value="Tscrpt_reg_LuxR_C"/>
</dbReference>
<dbReference type="BioCyc" id="BSUB633149:G1GM8-1764-MONOMER"/>
<dbReference type="eggNOG" id="COG2771">
    <property type="taxonomic scope" value="Bacteria"/>
</dbReference>
<dbReference type="PROSITE" id="PS50043">
    <property type="entry name" value="HTH_LUXR_2"/>
    <property type="match status" value="1"/>
</dbReference>
<reference evidence="6" key="1">
    <citation type="journal article" date="2011" name="J. Bacteriol.">
        <title>Genome sequences of eight morphologically diverse alphaproteobacteria.</title>
        <authorList>
            <consortium name="US DOE Joint Genome Institute"/>
            <person name="Brown P.J."/>
            <person name="Kysela D.T."/>
            <person name="Buechlein A."/>
            <person name="Hemmerich C."/>
            <person name="Brun Y.V."/>
        </authorList>
    </citation>
    <scope>NUCLEOTIDE SEQUENCE [LARGE SCALE GENOMIC DNA]</scope>
    <source>
        <strain evidence="6">ATCC 15264 / DSM 4735 / LMG 14903 / NBRC 16000 / CB 81</strain>
    </source>
</reference>
<keyword evidence="6" id="KW-1185">Reference proteome</keyword>
<evidence type="ECO:0000256" key="1">
    <source>
        <dbReference type="ARBA" id="ARBA00023015"/>
    </source>
</evidence>
<dbReference type="SMART" id="SM00421">
    <property type="entry name" value="HTH_LUXR"/>
    <property type="match status" value="1"/>
</dbReference>
<evidence type="ECO:0000256" key="2">
    <source>
        <dbReference type="ARBA" id="ARBA00023125"/>
    </source>
</evidence>
<dbReference type="RefSeq" id="WP_013269184.1">
    <property type="nucleotide sequence ID" value="NC_014375.1"/>
</dbReference>
<dbReference type="PRINTS" id="PR00038">
    <property type="entry name" value="HTHLUXR"/>
</dbReference>
<evidence type="ECO:0000313" key="5">
    <source>
        <dbReference type="EMBL" id="ADL01082.1"/>
    </source>
</evidence>
<dbReference type="EMBL" id="CP002102">
    <property type="protein sequence ID" value="ADL01082.1"/>
    <property type="molecule type" value="Genomic_DNA"/>
</dbReference>
<evidence type="ECO:0000313" key="6">
    <source>
        <dbReference type="Proteomes" id="UP000002696"/>
    </source>
</evidence>
<organism evidence="5 6">
    <name type="scientific">Brevundimonas subvibrioides (strain ATCC 15264 / DSM 4735 / LMG 14903 / NBRC 16000 / CB 81)</name>
    <name type="common">Caulobacter subvibrioides</name>
    <dbReference type="NCBI Taxonomy" id="633149"/>
    <lineage>
        <taxon>Bacteria</taxon>
        <taxon>Pseudomonadati</taxon>
        <taxon>Pseudomonadota</taxon>
        <taxon>Alphaproteobacteria</taxon>
        <taxon>Caulobacterales</taxon>
        <taxon>Caulobacteraceae</taxon>
        <taxon>Brevundimonas</taxon>
    </lineage>
</organism>
<keyword evidence="3" id="KW-0804">Transcription</keyword>
<dbReference type="PROSITE" id="PS00622">
    <property type="entry name" value="HTH_LUXR_1"/>
    <property type="match status" value="1"/>
</dbReference>
<dbReference type="InterPro" id="IPR016032">
    <property type="entry name" value="Sig_transdc_resp-reg_C-effctor"/>
</dbReference>
<dbReference type="STRING" id="633149.Bresu_1771"/>
<sequence>MNLGSFDVGQYFECWSERVATPSFMHDADLRLLWMNVAGERLLAGGKVLTRQGNAMAWVGSDENRGYSRFIAGVEVAGTWAYRPRSTHARVVRVNRLEPENLPVAFAIVIFEVERADDGNCWADLGATFGLTPAEAEVTRRVVEGFGVVRVAIALGISPETVRTHLKRVYSKLGVKSRDEMFAMVAPYRAQ</sequence>
<accession>D9QHB6</accession>
<dbReference type="PANTHER" id="PTHR44688:SF16">
    <property type="entry name" value="DNA-BINDING TRANSCRIPTIONAL ACTIVATOR DEVR_DOSR"/>
    <property type="match status" value="1"/>
</dbReference>
<gene>
    <name evidence="5" type="ordered locus">Bresu_1771</name>
</gene>
<dbReference type="PANTHER" id="PTHR44688">
    <property type="entry name" value="DNA-BINDING TRANSCRIPTIONAL ACTIVATOR DEVR_DOSR"/>
    <property type="match status" value="1"/>
</dbReference>
<dbReference type="GO" id="GO:0006355">
    <property type="term" value="P:regulation of DNA-templated transcription"/>
    <property type="evidence" value="ECO:0007669"/>
    <property type="project" value="InterPro"/>
</dbReference>
<dbReference type="SUPFAM" id="SSF46894">
    <property type="entry name" value="C-terminal effector domain of the bipartite response regulators"/>
    <property type="match status" value="1"/>
</dbReference>
<name>D9QHB6_BRESC</name>
<dbReference type="Proteomes" id="UP000002696">
    <property type="component" value="Chromosome"/>
</dbReference>
<dbReference type="HOGENOM" id="CLU_1419064_0_0_5"/>
<keyword evidence="2" id="KW-0238">DNA-binding</keyword>
<dbReference type="Pfam" id="PF00196">
    <property type="entry name" value="GerE"/>
    <property type="match status" value="1"/>
</dbReference>
<protein>
    <submittedName>
        <fullName evidence="5">Transcriptional regulator, LuxR family</fullName>
    </submittedName>
</protein>
<evidence type="ECO:0000256" key="3">
    <source>
        <dbReference type="ARBA" id="ARBA00023163"/>
    </source>
</evidence>
<dbReference type="Gene3D" id="1.10.10.10">
    <property type="entry name" value="Winged helix-like DNA-binding domain superfamily/Winged helix DNA-binding domain"/>
    <property type="match status" value="1"/>
</dbReference>
<dbReference type="OrthoDB" id="7201814at2"/>
<dbReference type="KEGG" id="bsb:Bresu_1771"/>
<dbReference type="InterPro" id="IPR036388">
    <property type="entry name" value="WH-like_DNA-bd_sf"/>
</dbReference>
<feature type="domain" description="HTH luxR-type" evidence="4">
    <location>
        <begin position="124"/>
        <end position="189"/>
    </location>
</feature>
<proteinExistence type="predicted"/>
<dbReference type="InParanoid" id="D9QHB6"/>
<dbReference type="GO" id="GO:0003677">
    <property type="term" value="F:DNA binding"/>
    <property type="evidence" value="ECO:0007669"/>
    <property type="project" value="UniProtKB-KW"/>
</dbReference>
<keyword evidence="1" id="KW-0805">Transcription regulation</keyword>
<dbReference type="AlphaFoldDB" id="D9QHB6"/>